<feature type="transmembrane region" description="Helical" evidence="7">
    <location>
        <begin position="112"/>
        <end position="131"/>
    </location>
</feature>
<keyword evidence="3" id="KW-1003">Cell membrane</keyword>
<dbReference type="RefSeq" id="WP_096919103.1">
    <property type="nucleotide sequence ID" value="NZ_CP029487.1"/>
</dbReference>
<evidence type="ECO:0000256" key="2">
    <source>
        <dbReference type="ARBA" id="ARBA00022448"/>
    </source>
</evidence>
<dbReference type="PANTHER" id="PTHR43386:SF1">
    <property type="entry name" value="D,D-DIPEPTIDE TRANSPORT SYSTEM PERMEASE PROTEIN DDPC-RELATED"/>
    <property type="match status" value="1"/>
</dbReference>
<comment type="similarity">
    <text evidence="7">Belongs to the binding-protein-dependent transport system permease family.</text>
</comment>
<evidence type="ECO:0000256" key="4">
    <source>
        <dbReference type="ARBA" id="ARBA00022692"/>
    </source>
</evidence>
<keyword evidence="2 7" id="KW-0813">Transport</keyword>
<sequence>MKLKRYQLKQVHLCVWAGAIILAFFIFVAVFADALMPYGMEELTAPFQRPSSEHLLGTNDIGQDIFSELILGTRTTLLTGITAAACIIIIGTGIGLAGGYFGGRLDKALQSLTAVGMTIPQLPFAIVFVAFMEPSMWNIVIAICLTAWPTTARLVRAKVLEVRQLPFVRVEEMMGQKSSVIMLRHILPNMSDIVLMRATLAVATSMVTEASLSFLGLGVYNQKSWGSILYYAFHKNGVVAGYTWWYVPPIICISLCIFAFVLIGYYGLGTRSPGKREEYQVIQ</sequence>
<dbReference type="InterPro" id="IPR035906">
    <property type="entry name" value="MetI-like_sf"/>
</dbReference>
<keyword evidence="5 7" id="KW-1133">Transmembrane helix</keyword>
<protein>
    <submittedName>
        <fullName evidence="9">ABC transporter permease</fullName>
    </submittedName>
</protein>
<evidence type="ECO:0000313" key="9">
    <source>
        <dbReference type="EMBL" id="QCT72526.1"/>
    </source>
</evidence>
<keyword evidence="4 7" id="KW-0812">Transmembrane</keyword>
<organism evidence="9 10">
    <name type="scientific">Eubacterium maltosivorans</name>
    <dbReference type="NCBI Taxonomy" id="2041044"/>
    <lineage>
        <taxon>Bacteria</taxon>
        <taxon>Bacillati</taxon>
        <taxon>Bacillota</taxon>
        <taxon>Clostridia</taxon>
        <taxon>Eubacteriales</taxon>
        <taxon>Eubacteriaceae</taxon>
        <taxon>Eubacterium</taxon>
    </lineage>
</organism>
<evidence type="ECO:0000259" key="8">
    <source>
        <dbReference type="PROSITE" id="PS50928"/>
    </source>
</evidence>
<proteinExistence type="inferred from homology"/>
<evidence type="ECO:0000256" key="1">
    <source>
        <dbReference type="ARBA" id="ARBA00004651"/>
    </source>
</evidence>
<dbReference type="Proteomes" id="UP000218387">
    <property type="component" value="Chromosome"/>
</dbReference>
<dbReference type="GO" id="GO:0055085">
    <property type="term" value="P:transmembrane transport"/>
    <property type="evidence" value="ECO:0007669"/>
    <property type="project" value="InterPro"/>
</dbReference>
<dbReference type="Gene3D" id="1.10.3720.10">
    <property type="entry name" value="MetI-like"/>
    <property type="match status" value="1"/>
</dbReference>
<evidence type="ECO:0000256" key="3">
    <source>
        <dbReference type="ARBA" id="ARBA00022475"/>
    </source>
</evidence>
<dbReference type="CDD" id="cd06261">
    <property type="entry name" value="TM_PBP2"/>
    <property type="match status" value="1"/>
</dbReference>
<feature type="transmembrane region" description="Helical" evidence="7">
    <location>
        <begin position="244"/>
        <end position="268"/>
    </location>
</feature>
<feature type="transmembrane region" description="Helical" evidence="7">
    <location>
        <begin position="194"/>
        <end position="220"/>
    </location>
</feature>
<evidence type="ECO:0000313" key="10">
    <source>
        <dbReference type="Proteomes" id="UP000218387"/>
    </source>
</evidence>
<gene>
    <name evidence="9" type="ORF">CPZ25_014710</name>
</gene>
<keyword evidence="10" id="KW-1185">Reference proteome</keyword>
<dbReference type="Pfam" id="PF00528">
    <property type="entry name" value="BPD_transp_1"/>
    <property type="match status" value="1"/>
</dbReference>
<comment type="subcellular location">
    <subcellularLocation>
        <location evidence="1 7">Cell membrane</location>
        <topology evidence="1 7">Multi-pass membrane protein</topology>
    </subcellularLocation>
</comment>
<dbReference type="InterPro" id="IPR000515">
    <property type="entry name" value="MetI-like"/>
</dbReference>
<feature type="domain" description="ABC transmembrane type-1" evidence="8">
    <location>
        <begin position="73"/>
        <end position="263"/>
    </location>
</feature>
<dbReference type="PANTHER" id="PTHR43386">
    <property type="entry name" value="OLIGOPEPTIDE TRANSPORT SYSTEM PERMEASE PROTEIN APPC"/>
    <property type="match status" value="1"/>
</dbReference>
<keyword evidence="6 7" id="KW-0472">Membrane</keyword>
<evidence type="ECO:0000256" key="5">
    <source>
        <dbReference type="ARBA" id="ARBA00022989"/>
    </source>
</evidence>
<name>A0A4V1GM97_EUBML</name>
<dbReference type="InterPro" id="IPR050366">
    <property type="entry name" value="BP-dependent_transpt_permease"/>
</dbReference>
<feature type="transmembrane region" description="Helical" evidence="7">
    <location>
        <begin position="77"/>
        <end position="100"/>
    </location>
</feature>
<evidence type="ECO:0000256" key="6">
    <source>
        <dbReference type="ARBA" id="ARBA00023136"/>
    </source>
</evidence>
<accession>A0A4V1GM97</accession>
<dbReference type="AlphaFoldDB" id="A0A4V1GM97"/>
<dbReference type="EMBL" id="CP029487">
    <property type="protein sequence ID" value="QCT72526.1"/>
    <property type="molecule type" value="Genomic_DNA"/>
</dbReference>
<dbReference type="KEGG" id="emt:CPZ25_014710"/>
<reference evidence="9 10" key="1">
    <citation type="submission" date="2018-05" db="EMBL/GenBank/DDBJ databases">
        <title>Genome comparison of Eubacterium sp.</title>
        <authorList>
            <person name="Feng Y."/>
            <person name="Sanchez-Andrea I."/>
            <person name="Stams A.J.M."/>
            <person name="De Vos W.M."/>
        </authorList>
    </citation>
    <scope>NUCLEOTIDE SEQUENCE [LARGE SCALE GENOMIC DNA]</scope>
    <source>
        <strain evidence="9 10">YI</strain>
    </source>
</reference>
<feature type="transmembrane region" description="Helical" evidence="7">
    <location>
        <begin position="12"/>
        <end position="32"/>
    </location>
</feature>
<feature type="transmembrane region" description="Helical" evidence="7">
    <location>
        <begin position="137"/>
        <end position="155"/>
    </location>
</feature>
<evidence type="ECO:0000256" key="7">
    <source>
        <dbReference type="RuleBase" id="RU363032"/>
    </source>
</evidence>
<dbReference type="PROSITE" id="PS50928">
    <property type="entry name" value="ABC_TM1"/>
    <property type="match status" value="1"/>
</dbReference>
<dbReference type="SUPFAM" id="SSF161098">
    <property type="entry name" value="MetI-like"/>
    <property type="match status" value="1"/>
</dbReference>
<dbReference type="GO" id="GO:0005886">
    <property type="term" value="C:plasma membrane"/>
    <property type="evidence" value="ECO:0007669"/>
    <property type="project" value="UniProtKB-SubCell"/>
</dbReference>